<name>A0A5C5QP61_9PSED</name>
<reference evidence="2 3" key="1">
    <citation type="submission" date="2019-06" db="EMBL/GenBank/DDBJ databases">
        <title>Pseudomonas bimorpha sp. nov. isolated from bovine raw milk and skim milk concentrate.</title>
        <authorList>
            <person name="Hofmann K."/>
            <person name="Huptas C."/>
            <person name="Doll E."/>
            <person name="Scherer S."/>
            <person name="Wenning M."/>
        </authorList>
    </citation>
    <scope>NUCLEOTIDE SEQUENCE [LARGE SCALE GENOMIC DNA]</scope>
    <source>
        <strain evidence="2 3">DSM 17835</strain>
    </source>
</reference>
<organism evidence="2 3">
    <name type="scientific">Pseudomonas extremaustralis</name>
    <dbReference type="NCBI Taxonomy" id="359110"/>
    <lineage>
        <taxon>Bacteria</taxon>
        <taxon>Pseudomonadati</taxon>
        <taxon>Pseudomonadota</taxon>
        <taxon>Gammaproteobacteria</taxon>
        <taxon>Pseudomonadales</taxon>
        <taxon>Pseudomonadaceae</taxon>
        <taxon>Pseudomonas</taxon>
    </lineage>
</organism>
<evidence type="ECO:0000313" key="2">
    <source>
        <dbReference type="EMBL" id="TWS07041.1"/>
    </source>
</evidence>
<evidence type="ECO:0000313" key="3">
    <source>
        <dbReference type="Proteomes" id="UP000317951"/>
    </source>
</evidence>
<accession>A0A5C5QP61</accession>
<dbReference type="AlphaFoldDB" id="A0A5C5QP61"/>
<gene>
    <name evidence="2" type="ORF">FIV36_03740</name>
</gene>
<dbReference type="EMBL" id="VFET01000002">
    <property type="protein sequence ID" value="TWS07041.1"/>
    <property type="molecule type" value="Genomic_DNA"/>
</dbReference>
<dbReference type="Proteomes" id="UP000317951">
    <property type="component" value="Unassembled WGS sequence"/>
</dbReference>
<comment type="caution">
    <text evidence="2">The sequence shown here is derived from an EMBL/GenBank/DDBJ whole genome shotgun (WGS) entry which is preliminary data.</text>
</comment>
<dbReference type="OrthoDB" id="6999740at2"/>
<protein>
    <submittedName>
        <fullName evidence="2">Uncharacterized protein</fullName>
    </submittedName>
</protein>
<feature type="region of interest" description="Disordered" evidence="1">
    <location>
        <begin position="77"/>
        <end position="107"/>
    </location>
</feature>
<feature type="compositionally biased region" description="Polar residues" evidence="1">
    <location>
        <begin position="87"/>
        <end position="100"/>
    </location>
</feature>
<evidence type="ECO:0000256" key="1">
    <source>
        <dbReference type="SAM" id="MobiDB-lite"/>
    </source>
</evidence>
<sequence length="107" mass="11947">MTVLRGMFERLSAVAPPEQPQPNLEIQPDAYAEPMEPSHSHWCVVRAGKVLCSMIGEPMTEAQAVEEVRYRWPDAEVIRPEPGPVSPLTSSSRPQPQVQAQEPRHGH</sequence>
<proteinExistence type="predicted"/>